<evidence type="ECO:0008006" key="3">
    <source>
        <dbReference type="Google" id="ProtNLM"/>
    </source>
</evidence>
<dbReference type="SUPFAM" id="SSF52047">
    <property type="entry name" value="RNI-like"/>
    <property type="match status" value="1"/>
</dbReference>
<dbReference type="PANTHER" id="PTHR13318">
    <property type="entry name" value="PARTNER OF PAIRED, ISOFORM B-RELATED"/>
    <property type="match status" value="1"/>
</dbReference>
<comment type="caution">
    <text evidence="1">The sequence shown here is derived from an EMBL/GenBank/DDBJ whole genome shotgun (WGS) entry which is preliminary data.</text>
</comment>
<dbReference type="InterPro" id="IPR032675">
    <property type="entry name" value="LRR_dom_sf"/>
</dbReference>
<reference evidence="1 2" key="1">
    <citation type="submission" date="2020-12" db="EMBL/GenBank/DDBJ databases">
        <title>Metabolic potential, ecology and presence of endohyphal bacteria is reflected in genomic diversity of Mucoromycotina.</title>
        <authorList>
            <person name="Muszewska A."/>
            <person name="Okrasinska A."/>
            <person name="Steczkiewicz K."/>
            <person name="Drgas O."/>
            <person name="Orlowska M."/>
            <person name="Perlinska-Lenart U."/>
            <person name="Aleksandrzak-Piekarczyk T."/>
            <person name="Szatraj K."/>
            <person name="Zielenkiewicz U."/>
            <person name="Pilsyk S."/>
            <person name="Malc E."/>
            <person name="Mieczkowski P."/>
            <person name="Kruszewska J.S."/>
            <person name="Biernat P."/>
            <person name="Pawlowska J."/>
        </authorList>
    </citation>
    <scope>NUCLEOTIDE SEQUENCE [LARGE SCALE GENOMIC DNA]</scope>
    <source>
        <strain evidence="1 2">CBS 142.35</strain>
    </source>
</reference>
<protein>
    <recommendedName>
        <fullName evidence="3">F-box/LRR-repeat protein 15</fullName>
    </recommendedName>
</protein>
<dbReference type="AlphaFoldDB" id="A0A8H7VLG5"/>
<evidence type="ECO:0000313" key="1">
    <source>
        <dbReference type="EMBL" id="KAG2227061.1"/>
    </source>
</evidence>
<dbReference type="EMBL" id="JAEPRB010000011">
    <property type="protein sequence ID" value="KAG2227061.1"/>
    <property type="molecule type" value="Genomic_DNA"/>
</dbReference>
<dbReference type="Gene3D" id="3.80.10.10">
    <property type="entry name" value="Ribonuclease Inhibitor"/>
    <property type="match status" value="2"/>
</dbReference>
<dbReference type="OrthoDB" id="421226at2759"/>
<dbReference type="SMART" id="SM00367">
    <property type="entry name" value="LRR_CC"/>
    <property type="match status" value="5"/>
</dbReference>
<dbReference type="InterPro" id="IPR006553">
    <property type="entry name" value="Leu-rich_rpt_Cys-con_subtyp"/>
</dbReference>
<keyword evidence="2" id="KW-1185">Reference proteome</keyword>
<name>A0A8H7VLG5_9FUNG</name>
<proteinExistence type="predicted"/>
<gene>
    <name evidence="1" type="ORF">INT45_006468</name>
</gene>
<organism evidence="1 2">
    <name type="scientific">Circinella minor</name>
    <dbReference type="NCBI Taxonomy" id="1195481"/>
    <lineage>
        <taxon>Eukaryota</taxon>
        <taxon>Fungi</taxon>
        <taxon>Fungi incertae sedis</taxon>
        <taxon>Mucoromycota</taxon>
        <taxon>Mucoromycotina</taxon>
        <taxon>Mucoromycetes</taxon>
        <taxon>Mucorales</taxon>
        <taxon>Lichtheimiaceae</taxon>
        <taxon>Circinella</taxon>
    </lineage>
</organism>
<evidence type="ECO:0000313" key="2">
    <source>
        <dbReference type="Proteomes" id="UP000646827"/>
    </source>
</evidence>
<dbReference type="GO" id="GO:0019005">
    <property type="term" value="C:SCF ubiquitin ligase complex"/>
    <property type="evidence" value="ECO:0007669"/>
    <property type="project" value="TreeGrafter"/>
</dbReference>
<dbReference type="Proteomes" id="UP000646827">
    <property type="component" value="Unassembled WGS sequence"/>
</dbReference>
<sequence>MAIACLCPTLRYLNLSHCFFSGELQNADQLEPDFQQGHLLRMELMDMGTCRLDTLDLSGVYRMSIHTFIWILCRCPTLQNLRAYGSAVTLSAFLRACFIYCPELLVVKYSPARETAIITHPTINQRSILVRGRDLYSMNISKLTSLVLHGTVINKPLMEFVIDQCYQTIESLQLSKNWMLQNDTLYYLAKLQPPRLCSLVLSSCANFQADALVYLVRACPRIQSLRLSRATVAVTNESLYAILDALPHLKYLNVSHCPRLSMDALKFLQDHARAKRIRTVM</sequence>
<dbReference type="GO" id="GO:0031146">
    <property type="term" value="P:SCF-dependent proteasomal ubiquitin-dependent protein catabolic process"/>
    <property type="evidence" value="ECO:0007669"/>
    <property type="project" value="TreeGrafter"/>
</dbReference>
<accession>A0A8H7VLG5</accession>